<reference evidence="2" key="1">
    <citation type="journal article" date="2019" name="Int. J. Syst. Evol. Microbiol.">
        <title>The Global Catalogue of Microorganisms (GCM) 10K type strain sequencing project: providing services to taxonomists for standard genome sequencing and annotation.</title>
        <authorList>
            <consortium name="The Broad Institute Genomics Platform"/>
            <consortium name="The Broad Institute Genome Sequencing Center for Infectious Disease"/>
            <person name="Wu L."/>
            <person name="Ma J."/>
        </authorList>
    </citation>
    <scope>NUCLEOTIDE SEQUENCE [LARGE SCALE GENOMIC DNA]</scope>
    <source>
        <strain evidence="2">JCM 16908</strain>
    </source>
</reference>
<evidence type="ECO:0000313" key="2">
    <source>
        <dbReference type="Proteomes" id="UP001500888"/>
    </source>
</evidence>
<comment type="caution">
    <text evidence="1">The sequence shown here is derived from an EMBL/GenBank/DDBJ whole genome shotgun (WGS) entry which is preliminary data.</text>
</comment>
<name>A0ABP7ILF4_9ACTN</name>
<protein>
    <recommendedName>
        <fullName evidence="3">Restriction endonuclease type IV Mrr domain-containing protein</fullName>
    </recommendedName>
</protein>
<dbReference type="EMBL" id="BAAAZR010000014">
    <property type="protein sequence ID" value="GAA3821156.1"/>
    <property type="molecule type" value="Genomic_DNA"/>
</dbReference>
<keyword evidence="2" id="KW-1185">Reference proteome</keyword>
<organism evidence="1 2">
    <name type="scientific">Sphaerisporangium flaviroseum</name>
    <dbReference type="NCBI Taxonomy" id="509199"/>
    <lineage>
        <taxon>Bacteria</taxon>
        <taxon>Bacillati</taxon>
        <taxon>Actinomycetota</taxon>
        <taxon>Actinomycetes</taxon>
        <taxon>Streptosporangiales</taxon>
        <taxon>Streptosporangiaceae</taxon>
        <taxon>Sphaerisporangium</taxon>
    </lineage>
</organism>
<evidence type="ECO:0000313" key="1">
    <source>
        <dbReference type="EMBL" id="GAA3821156.1"/>
    </source>
</evidence>
<accession>A0ABP7ILF4</accession>
<evidence type="ECO:0008006" key="3">
    <source>
        <dbReference type="Google" id="ProtNLM"/>
    </source>
</evidence>
<proteinExistence type="predicted"/>
<sequence length="569" mass="62150">MPWDSDLDGDLVERFVAALLLLENPHGNRITPAGGDRGVDIQIEHPDGGFDVYQVKRYTGPLTAAQKNAVKESWEIFLAETLPVRHVRSWTLVAPLNPSNQRLDWFRELTGGQAFPTYWMGRASLDGKAGDNPRLVEYFFGNGAVRLQELMTQAMYAGSRIEPGLGSQGLLDGVVSRHASLAAALNDVDPFYTYRIEIRSGRLRDLPWNDADSRSCPSAALIEYKELDEDTYVVLWTIPRAGESAYLRPITTSVILKPGEGSPELQAVREFLEYGAPLRDVPATVTAIEGPPSLVRDTGDGRIHIMIPPRAAEELPDLEIRLIAPDETPLGHLDVVDIRYAQGSAGQGRWLAARDRSGVLECEFLMGGPGSGQLRMTMQPLTGKTPAQVLPAVRLVSAFNSGAGIMLAVREGQPFSHVWGLGEVDEATTPWGSPTVKVLEALRTVQQHTTQRVVIPAHIDTEELKKLLLFSRLLNGEQVPMSWDRLPLPARMQEILPETDQEMRLRAALVMSLQLGGREITLDCAMHVFYQGAILGESADDTITLVPGPHGAATALIGPLVLPPAAAEG</sequence>
<dbReference type="Proteomes" id="UP001500888">
    <property type="component" value="Unassembled WGS sequence"/>
</dbReference>
<gene>
    <name evidence="1" type="ORF">GCM10022226_46790</name>
</gene>